<keyword evidence="4" id="KW-1185">Reference proteome</keyword>
<accession>A0A411X377</accession>
<gene>
    <name evidence="3" type="ORF">EYF70_23670</name>
    <name evidence="2" type="ORF">GCM10007387_35890</name>
</gene>
<feature type="signal peptide" evidence="1">
    <location>
        <begin position="1"/>
        <end position="27"/>
    </location>
</feature>
<dbReference type="Proteomes" id="UP000628442">
    <property type="component" value="Unassembled WGS sequence"/>
</dbReference>
<proteinExistence type="predicted"/>
<evidence type="ECO:0000313" key="4">
    <source>
        <dbReference type="Proteomes" id="UP000292307"/>
    </source>
</evidence>
<sequence length="126" mass="13886">MRAEVKRSFLVLLAIAASAAFSQGTQAWEWLLRPAETRYVIYGGELGDTIAPTPDNARVAFYVRGRAAKDMFEAMGPDRKAACGVEKGVRIRERDNLACLYRPTDGYQCDFGFNLRTGKSIGASIC</sequence>
<dbReference type="RefSeq" id="WP_131147584.1">
    <property type="nucleotide sequence ID" value="NZ_BMWV01000008.1"/>
</dbReference>
<keyword evidence="1" id="KW-0732">Signal</keyword>
<organism evidence="2 5">
    <name type="scientific">Pseudoduganella albidiflava</name>
    <dbReference type="NCBI Taxonomy" id="321983"/>
    <lineage>
        <taxon>Bacteria</taxon>
        <taxon>Pseudomonadati</taxon>
        <taxon>Pseudomonadota</taxon>
        <taxon>Betaproteobacteria</taxon>
        <taxon>Burkholderiales</taxon>
        <taxon>Oxalobacteraceae</taxon>
        <taxon>Telluria group</taxon>
        <taxon>Pseudoduganella</taxon>
    </lineage>
</organism>
<evidence type="ECO:0000313" key="2">
    <source>
        <dbReference type="EMBL" id="GGY50393.1"/>
    </source>
</evidence>
<reference evidence="2" key="3">
    <citation type="submission" date="2022-12" db="EMBL/GenBank/DDBJ databases">
        <authorList>
            <person name="Sun Q."/>
            <person name="Kim S."/>
        </authorList>
    </citation>
    <scope>NUCLEOTIDE SEQUENCE</scope>
    <source>
        <strain evidence="2">KCTC 12343</strain>
    </source>
</reference>
<protein>
    <submittedName>
        <fullName evidence="2">Uncharacterized protein</fullName>
    </submittedName>
</protein>
<name>A0A411X377_9BURK</name>
<reference evidence="2" key="1">
    <citation type="journal article" date="2014" name="Int. J. Syst. Evol. Microbiol.">
        <title>Complete genome sequence of Corynebacterium casei LMG S-19264T (=DSM 44701T), isolated from a smear-ripened cheese.</title>
        <authorList>
            <consortium name="US DOE Joint Genome Institute (JGI-PGF)"/>
            <person name="Walter F."/>
            <person name="Albersmeier A."/>
            <person name="Kalinowski J."/>
            <person name="Ruckert C."/>
        </authorList>
    </citation>
    <scope>NUCLEOTIDE SEQUENCE</scope>
    <source>
        <strain evidence="2">KCTC 12343</strain>
    </source>
</reference>
<dbReference type="Proteomes" id="UP000292307">
    <property type="component" value="Chromosome"/>
</dbReference>
<dbReference type="EMBL" id="BMWV01000008">
    <property type="protein sequence ID" value="GGY50393.1"/>
    <property type="molecule type" value="Genomic_DNA"/>
</dbReference>
<reference evidence="3 4" key="2">
    <citation type="submission" date="2019-02" db="EMBL/GenBank/DDBJ databases">
        <title>Draft Genome Sequences of Six Type Strains of the Genus Massilia.</title>
        <authorList>
            <person name="Miess H."/>
            <person name="Frediansyhah A."/>
            <person name="Gross H."/>
        </authorList>
    </citation>
    <scope>NUCLEOTIDE SEQUENCE [LARGE SCALE GENOMIC DNA]</scope>
    <source>
        <strain evidence="3 4">DSM 17472</strain>
    </source>
</reference>
<evidence type="ECO:0000256" key="1">
    <source>
        <dbReference type="SAM" id="SignalP"/>
    </source>
</evidence>
<evidence type="ECO:0000313" key="3">
    <source>
        <dbReference type="EMBL" id="QBI03486.1"/>
    </source>
</evidence>
<feature type="chain" id="PRO_5044601925" evidence="1">
    <location>
        <begin position="28"/>
        <end position="126"/>
    </location>
</feature>
<dbReference type="OrthoDB" id="8704355at2"/>
<evidence type="ECO:0000313" key="5">
    <source>
        <dbReference type="Proteomes" id="UP000628442"/>
    </source>
</evidence>
<dbReference type="EMBL" id="CP036401">
    <property type="protein sequence ID" value="QBI03486.1"/>
    <property type="molecule type" value="Genomic_DNA"/>
</dbReference>
<dbReference type="AlphaFoldDB" id="A0A411X377"/>